<evidence type="ECO:0000256" key="3">
    <source>
        <dbReference type="ARBA" id="ARBA00004922"/>
    </source>
</evidence>
<evidence type="ECO:0000256" key="16">
    <source>
        <dbReference type="ARBA" id="ARBA00030723"/>
    </source>
</evidence>
<comment type="subcellular location">
    <subcellularLocation>
        <location evidence="2">Golgi apparatus membrane</location>
        <topology evidence="2">Single-pass type II membrane protein</topology>
    </subcellularLocation>
</comment>
<evidence type="ECO:0000256" key="12">
    <source>
        <dbReference type="ARBA" id="ARBA00023034"/>
    </source>
</evidence>
<sequence>MSYVGQKYFLTIVAWGMIEIASLITHESLSRATFRLQNDILQKIIRHSITWKEYRVILNFSFMEMEESGSDTLSAQLASDVTLVTQCSVNNLHHIIESLQRWSGPMSIAVFAPGDHISHAVMGSFFIKRCFPERNISFQIVYPVDNLPKFKAESLRIWHNYYYSDKRTIHCKHLLVTLQGLKGKNYALGDIPYPHNTLRNVAKKAVKTRYMFLLDVDIMPSRKVREIFLNHLYNMKSRKDATNTTVPQNVVFVTPAFEIEESVSIPTTKQELAWLYKNGMIRAFHAETCPMCHKPTRYEDWLGVSDTEVTAFEVEWSQSWEPFYISHVNVPEHDERFKQYGYDRISQVCELYVSGHSFVLLANAFVVHKGLKSREKFHSKKNEENRKNWILYTKVNLLKNWLLHLLNHFSYIFRVLCIEITDNI</sequence>
<accession>A0ABP0G3F9</accession>
<evidence type="ECO:0000256" key="15">
    <source>
        <dbReference type="ARBA" id="ARBA00023211"/>
    </source>
</evidence>
<dbReference type="InterPro" id="IPR043189">
    <property type="entry name" value="B4GAT1"/>
</dbReference>
<keyword evidence="8" id="KW-0812">Transmembrane</keyword>
<keyword evidence="15" id="KW-0464">Manganese</keyword>
<evidence type="ECO:0000256" key="1">
    <source>
        <dbReference type="ARBA" id="ARBA00001936"/>
    </source>
</evidence>
<keyword evidence="6" id="KW-0328">Glycosyltransferase</keyword>
<evidence type="ECO:0000256" key="9">
    <source>
        <dbReference type="ARBA" id="ARBA00022723"/>
    </source>
</evidence>
<keyword evidence="9" id="KW-0479">Metal-binding</keyword>
<keyword evidence="13" id="KW-0472">Membrane</keyword>
<keyword evidence="12" id="KW-0333">Golgi apparatus</keyword>
<evidence type="ECO:0000256" key="10">
    <source>
        <dbReference type="ARBA" id="ARBA00022968"/>
    </source>
</evidence>
<gene>
    <name evidence="21" type="ORF">CVLEPA_LOCUS16342</name>
</gene>
<protein>
    <recommendedName>
        <fullName evidence="5">Beta-1,4-glucuronyltransferase 1</fullName>
    </recommendedName>
    <alternativeName>
        <fullName evidence="16">I-beta-1,3-N-acetylglucosaminyltransferase</fullName>
    </alternativeName>
    <alternativeName>
        <fullName evidence="19">N-acetyllactosaminide beta-1,3-N-acetylglucosaminyltransferase</fullName>
    </alternativeName>
    <alternativeName>
        <fullName evidence="17">Poly-N-acetyllactosamine extension enzyme</fullName>
    </alternativeName>
    <alternativeName>
        <fullName evidence="18">UDP-GlcNAc:betaGal beta-1,3-N-acetylglucosaminyltransferase 1</fullName>
    </alternativeName>
</protein>
<evidence type="ECO:0000256" key="20">
    <source>
        <dbReference type="ARBA" id="ARBA00047852"/>
    </source>
</evidence>
<evidence type="ECO:0000256" key="18">
    <source>
        <dbReference type="ARBA" id="ARBA00032181"/>
    </source>
</evidence>
<comment type="cofactor">
    <cofactor evidence="1">
        <name>Mn(2+)</name>
        <dbReference type="ChEBI" id="CHEBI:29035"/>
    </cofactor>
</comment>
<comment type="catalytic activity">
    <reaction evidence="20">
        <text>3-O-[beta-D-Xyl-(1-&gt;4)-Rib-ol-P-Rib-ol-P-3-beta-D-GalNAc-(1-&gt;3)-beta-D-GlcNAc-(1-&gt;4)-(O-6-P-alpha-D-Man)]-Thr-[protein] + UDP-alpha-D-glucuronate = 3-O-[beta-D-GlcA-(1-&gt;3)-beta-D-Xyl-(1-&gt;4)-Rib-ol-P-Rib-ol-P-3-beta-D-GalNAc-(1-&gt;3)-beta-D-GlcNAc-(1-&gt;4)-(O-6-P-alpha-D-Man)]-Thr-[protein] + UDP + H(+)</text>
        <dbReference type="Rhea" id="RHEA:46860"/>
        <dbReference type="Rhea" id="RHEA-COMP:15023"/>
        <dbReference type="Rhea" id="RHEA-COMP:17482"/>
        <dbReference type="ChEBI" id="CHEBI:15378"/>
        <dbReference type="ChEBI" id="CHEBI:58052"/>
        <dbReference type="ChEBI" id="CHEBI:58223"/>
        <dbReference type="ChEBI" id="CHEBI:142405"/>
        <dbReference type="ChEBI" id="CHEBI:177336"/>
    </reaction>
</comment>
<comment type="similarity">
    <text evidence="4">Belongs to the glycosyltransferase 49 family.</text>
</comment>
<dbReference type="Pfam" id="PF13896">
    <property type="entry name" value="Glyco_transf_49"/>
    <property type="match status" value="1"/>
</dbReference>
<dbReference type="EMBL" id="CAWYQH010000099">
    <property type="protein sequence ID" value="CAK8685199.1"/>
    <property type="molecule type" value="Genomic_DNA"/>
</dbReference>
<proteinExistence type="inferred from homology"/>
<keyword evidence="10" id="KW-0735">Signal-anchor</keyword>
<evidence type="ECO:0000256" key="2">
    <source>
        <dbReference type="ARBA" id="ARBA00004323"/>
    </source>
</evidence>
<evidence type="ECO:0000256" key="7">
    <source>
        <dbReference type="ARBA" id="ARBA00022679"/>
    </source>
</evidence>
<name>A0ABP0G3F9_CLALP</name>
<evidence type="ECO:0000256" key="14">
    <source>
        <dbReference type="ARBA" id="ARBA00023180"/>
    </source>
</evidence>
<evidence type="ECO:0000313" key="22">
    <source>
        <dbReference type="Proteomes" id="UP001642483"/>
    </source>
</evidence>
<comment type="pathway">
    <text evidence="3">Protein modification; protein glycosylation.</text>
</comment>
<evidence type="ECO:0000313" key="21">
    <source>
        <dbReference type="EMBL" id="CAK8685199.1"/>
    </source>
</evidence>
<organism evidence="21 22">
    <name type="scientific">Clavelina lepadiformis</name>
    <name type="common">Light-bulb sea squirt</name>
    <name type="synonym">Ascidia lepadiformis</name>
    <dbReference type="NCBI Taxonomy" id="159417"/>
    <lineage>
        <taxon>Eukaryota</taxon>
        <taxon>Metazoa</taxon>
        <taxon>Chordata</taxon>
        <taxon>Tunicata</taxon>
        <taxon>Ascidiacea</taxon>
        <taxon>Aplousobranchia</taxon>
        <taxon>Clavelinidae</taxon>
        <taxon>Clavelina</taxon>
    </lineage>
</organism>
<evidence type="ECO:0000256" key="13">
    <source>
        <dbReference type="ARBA" id="ARBA00023136"/>
    </source>
</evidence>
<evidence type="ECO:0000256" key="17">
    <source>
        <dbReference type="ARBA" id="ARBA00032175"/>
    </source>
</evidence>
<evidence type="ECO:0000256" key="11">
    <source>
        <dbReference type="ARBA" id="ARBA00022989"/>
    </source>
</evidence>
<evidence type="ECO:0000256" key="8">
    <source>
        <dbReference type="ARBA" id="ARBA00022692"/>
    </source>
</evidence>
<evidence type="ECO:0000256" key="4">
    <source>
        <dbReference type="ARBA" id="ARBA00008539"/>
    </source>
</evidence>
<keyword evidence="11" id="KW-1133">Transmembrane helix</keyword>
<evidence type="ECO:0000256" key="19">
    <source>
        <dbReference type="ARBA" id="ARBA00033291"/>
    </source>
</evidence>
<reference evidence="21 22" key="1">
    <citation type="submission" date="2024-02" db="EMBL/GenBank/DDBJ databases">
        <authorList>
            <person name="Daric V."/>
            <person name="Darras S."/>
        </authorList>
    </citation>
    <scope>NUCLEOTIDE SEQUENCE [LARGE SCALE GENOMIC DNA]</scope>
</reference>
<keyword evidence="22" id="KW-1185">Reference proteome</keyword>
<dbReference type="PANTHER" id="PTHR46420">
    <property type="entry name" value="BETA-1,4-GLUCURONYLTRANSFERASE 1"/>
    <property type="match status" value="1"/>
</dbReference>
<keyword evidence="14" id="KW-0325">Glycoprotein</keyword>
<keyword evidence="7" id="KW-0808">Transferase</keyword>
<dbReference type="Proteomes" id="UP001642483">
    <property type="component" value="Unassembled WGS sequence"/>
</dbReference>
<comment type="caution">
    <text evidence="21">The sequence shown here is derived from an EMBL/GenBank/DDBJ whole genome shotgun (WGS) entry which is preliminary data.</text>
</comment>
<evidence type="ECO:0000256" key="6">
    <source>
        <dbReference type="ARBA" id="ARBA00022676"/>
    </source>
</evidence>
<dbReference type="PANTHER" id="PTHR46420:SF1">
    <property type="entry name" value="BETA-1,4-GLUCURONYLTRANSFERASE 1"/>
    <property type="match status" value="1"/>
</dbReference>
<evidence type="ECO:0000256" key="5">
    <source>
        <dbReference type="ARBA" id="ARBA00017962"/>
    </source>
</evidence>